<feature type="domain" description="Xylanolytic transcriptional activator regulatory" evidence="9">
    <location>
        <begin position="612"/>
        <end position="685"/>
    </location>
</feature>
<name>A0A0D1XCL2_9EURO</name>
<dbReference type="PANTHER" id="PTHR43791:SF24">
    <property type="entry name" value="NICOTINIC ACID PLASMA MEMBRANE TRANSPORTER"/>
    <property type="match status" value="1"/>
</dbReference>
<feature type="transmembrane region" description="Helical" evidence="8">
    <location>
        <begin position="177"/>
        <end position="195"/>
    </location>
</feature>
<feature type="transmembrane region" description="Helical" evidence="8">
    <location>
        <begin position="320"/>
        <end position="339"/>
    </location>
</feature>
<dbReference type="GO" id="GO:0006351">
    <property type="term" value="P:DNA-templated transcription"/>
    <property type="evidence" value="ECO:0007669"/>
    <property type="project" value="InterPro"/>
</dbReference>
<evidence type="ECO:0000256" key="4">
    <source>
        <dbReference type="ARBA" id="ARBA00022989"/>
    </source>
</evidence>
<dbReference type="HOGENOM" id="CLU_304613_0_0_1"/>
<dbReference type="SUPFAM" id="SSF103473">
    <property type="entry name" value="MFS general substrate transporter"/>
    <property type="match status" value="1"/>
</dbReference>
<feature type="transmembrane region" description="Helical" evidence="8">
    <location>
        <begin position="345"/>
        <end position="368"/>
    </location>
</feature>
<accession>A0A0D1XCL2</accession>
<keyword evidence="3 8" id="KW-0812">Transmembrane</keyword>
<dbReference type="GO" id="GO:0008270">
    <property type="term" value="F:zinc ion binding"/>
    <property type="evidence" value="ECO:0007669"/>
    <property type="project" value="InterPro"/>
</dbReference>
<feature type="transmembrane region" description="Helical" evidence="8">
    <location>
        <begin position="293"/>
        <end position="313"/>
    </location>
</feature>
<feature type="region of interest" description="Disordered" evidence="7">
    <location>
        <begin position="1"/>
        <end position="25"/>
    </location>
</feature>
<evidence type="ECO:0000256" key="6">
    <source>
        <dbReference type="ARBA" id="ARBA00023242"/>
    </source>
</evidence>
<protein>
    <recommendedName>
        <fullName evidence="9">Xylanolytic transcriptional activator regulatory domain-containing protein</fullName>
    </recommendedName>
</protein>
<evidence type="ECO:0000256" key="5">
    <source>
        <dbReference type="ARBA" id="ARBA00023136"/>
    </source>
</evidence>
<dbReference type="SMART" id="SM00906">
    <property type="entry name" value="Fungal_trans"/>
    <property type="match status" value="1"/>
</dbReference>
<keyword evidence="6" id="KW-0539">Nucleus</keyword>
<sequence length="975" mass="108453">MSTPKEGVSETKVEPQDTVTAPSIDGSSDIYIDPILERRTMAKYDKFLLPQMATLIILAYLDRSNIGNAKVFGFEEGIGLKGIEFNNISTLFYVTYVIFEIPWVMAVKRFGANKTLAVAMTCWSIVTLGTGFIKNYGQALVMRLLLGACEAGLFPCLTFFISTVYSRESQAKRIASLYGASALSGAFGGLIAYGIQTMGTRAGLAPWRWLFIIEGIISFFLGGACWLTMPSTAEKAWFLNQEEKDLMVARSRRDAIYKGDANLFCSSIPLFGFGTFLPTIIKGLGYTSLQANYLTIPIYIVACCTLLVASWTSDKINQRAIVAIIATWSVLIGYIIVIASSSIGAGYFAMFLCAAGIYPYNAMLLTWVSNNLKPDYKRSVGIPLFASLANVPGSSPHKFILPVMDQVANTAVAETPVPAALQGQSNHASTYIADAVGFLSLGGGQSYVGSSSGYALALDLDSVVQATLWNKIRPSSLESVNNMTLADFERDGAGAPDKDRGDRILDAYLNHIHPLYPFLDRGTLQRYHSSRFDAASETIDDKFWTFKLYMVYAIGAQLLKMTEAYEYTPPERFFITAFRNVSAARDAHSTKNVEAMALLVIYHLRSPSNSGIWSLIGMAMRTCVDLGLHREAFYTTGDVFEQELNRRLFWTVYSLERHISISFGRPFSINDRVIDVRLPLDINDDIRDHMTIAQAMHLSRSSYTTTMTMALHLFRLKQLESKIHHKIYRADRSPSDLVLKIEPLLRLLRDWKDNLPQLSSIETDYRMIQYHKAIRLLLQPFLSIMPQDDPRILLCLEASGQICQIFKRLHSRHLYGHSFIALHSIFIAGLTMCYCLWKAPGLWSLQTSNDLRACSSVLCIIAERAPTARGYSNAMDELINATTEHIASMVPPQGQCGQKSLLSDSTHVPVIALAHIQISPDTLSSFCEGGDAAWQMLSQMTNVEDDITRQYLHYGSSTVALGDLSVATPQDYWWP</sequence>
<dbReference type="InterPro" id="IPR007219">
    <property type="entry name" value="XnlR_reg_dom"/>
</dbReference>
<dbReference type="Pfam" id="PF04082">
    <property type="entry name" value="Fungal_trans"/>
    <property type="match status" value="1"/>
</dbReference>
<dbReference type="AlphaFoldDB" id="A0A0D1XCL2"/>
<evidence type="ECO:0000256" key="2">
    <source>
        <dbReference type="ARBA" id="ARBA00022448"/>
    </source>
</evidence>
<dbReference type="GO" id="GO:0022857">
    <property type="term" value="F:transmembrane transporter activity"/>
    <property type="evidence" value="ECO:0007669"/>
    <property type="project" value="InterPro"/>
</dbReference>
<evidence type="ECO:0000259" key="9">
    <source>
        <dbReference type="SMART" id="SM00906"/>
    </source>
</evidence>
<gene>
    <name evidence="10" type="ORF">PV11_01274</name>
</gene>
<dbReference type="EMBL" id="KN846951">
    <property type="protein sequence ID" value="KIV85596.1"/>
    <property type="molecule type" value="Genomic_DNA"/>
</dbReference>
<evidence type="ECO:0000256" key="8">
    <source>
        <dbReference type="SAM" id="Phobius"/>
    </source>
</evidence>
<evidence type="ECO:0000313" key="11">
    <source>
        <dbReference type="Proteomes" id="UP000053599"/>
    </source>
</evidence>
<dbReference type="GO" id="GO:0016020">
    <property type="term" value="C:membrane"/>
    <property type="evidence" value="ECO:0007669"/>
    <property type="project" value="UniProtKB-SubCell"/>
</dbReference>
<reference evidence="10 11" key="1">
    <citation type="submission" date="2015-01" db="EMBL/GenBank/DDBJ databases">
        <title>The Genome Sequence of Exophiala sideris CBS121828.</title>
        <authorList>
            <consortium name="The Broad Institute Genomics Platform"/>
            <person name="Cuomo C."/>
            <person name="de Hoog S."/>
            <person name="Gorbushina A."/>
            <person name="Stielow B."/>
            <person name="Teixiera M."/>
            <person name="Abouelleil A."/>
            <person name="Chapman S.B."/>
            <person name="Priest M."/>
            <person name="Young S.K."/>
            <person name="Wortman J."/>
            <person name="Nusbaum C."/>
            <person name="Birren B."/>
        </authorList>
    </citation>
    <scope>NUCLEOTIDE SEQUENCE [LARGE SCALE GENOMIC DNA]</scope>
    <source>
        <strain evidence="10 11">CBS 121828</strain>
    </source>
</reference>
<feature type="transmembrane region" description="Helical" evidence="8">
    <location>
        <begin position="145"/>
        <end position="165"/>
    </location>
</feature>
<keyword evidence="4 8" id="KW-1133">Transmembrane helix</keyword>
<dbReference type="Proteomes" id="UP000053599">
    <property type="component" value="Unassembled WGS sequence"/>
</dbReference>
<keyword evidence="5 8" id="KW-0472">Membrane</keyword>
<dbReference type="Pfam" id="PF07690">
    <property type="entry name" value="MFS_1"/>
    <property type="match status" value="1"/>
</dbReference>
<evidence type="ECO:0000256" key="7">
    <source>
        <dbReference type="SAM" id="MobiDB-lite"/>
    </source>
</evidence>
<keyword evidence="2" id="KW-0813">Transport</keyword>
<proteinExistence type="predicted"/>
<feature type="transmembrane region" description="Helical" evidence="8">
    <location>
        <begin position="86"/>
        <end position="104"/>
    </location>
</feature>
<evidence type="ECO:0000313" key="10">
    <source>
        <dbReference type="EMBL" id="KIV85596.1"/>
    </source>
</evidence>
<dbReference type="InterPro" id="IPR036259">
    <property type="entry name" value="MFS_trans_sf"/>
</dbReference>
<dbReference type="CDD" id="cd12148">
    <property type="entry name" value="fungal_TF_MHR"/>
    <property type="match status" value="1"/>
</dbReference>
<evidence type="ECO:0000256" key="3">
    <source>
        <dbReference type="ARBA" id="ARBA00022692"/>
    </source>
</evidence>
<dbReference type="Gene3D" id="1.20.1250.20">
    <property type="entry name" value="MFS general substrate transporter like domains"/>
    <property type="match status" value="2"/>
</dbReference>
<organism evidence="10 11">
    <name type="scientific">Exophiala sideris</name>
    <dbReference type="NCBI Taxonomy" id="1016849"/>
    <lineage>
        <taxon>Eukaryota</taxon>
        <taxon>Fungi</taxon>
        <taxon>Dikarya</taxon>
        <taxon>Ascomycota</taxon>
        <taxon>Pezizomycotina</taxon>
        <taxon>Eurotiomycetes</taxon>
        <taxon>Chaetothyriomycetidae</taxon>
        <taxon>Chaetothyriales</taxon>
        <taxon>Herpotrichiellaceae</taxon>
        <taxon>Exophiala</taxon>
    </lineage>
</organism>
<dbReference type="InterPro" id="IPR011701">
    <property type="entry name" value="MFS"/>
</dbReference>
<feature type="transmembrane region" description="Helical" evidence="8">
    <location>
        <begin position="207"/>
        <end position="229"/>
    </location>
</feature>
<feature type="transmembrane region" description="Helical" evidence="8">
    <location>
        <begin position="261"/>
        <end position="281"/>
    </location>
</feature>
<dbReference type="OrthoDB" id="2962993at2759"/>
<evidence type="ECO:0000256" key="1">
    <source>
        <dbReference type="ARBA" id="ARBA00004141"/>
    </source>
</evidence>
<dbReference type="GO" id="GO:0003677">
    <property type="term" value="F:DNA binding"/>
    <property type="evidence" value="ECO:0007669"/>
    <property type="project" value="InterPro"/>
</dbReference>
<comment type="subcellular location">
    <subcellularLocation>
        <location evidence="1">Membrane</location>
        <topology evidence="1">Multi-pass membrane protein</topology>
    </subcellularLocation>
</comment>
<dbReference type="PANTHER" id="PTHR43791">
    <property type="entry name" value="PERMEASE-RELATED"/>
    <property type="match status" value="1"/>
</dbReference>
<feature type="transmembrane region" description="Helical" evidence="8">
    <location>
        <begin position="814"/>
        <end position="837"/>
    </location>
</feature>
<dbReference type="FunFam" id="1.20.1250.20:FF:000018">
    <property type="entry name" value="MFS transporter permease"/>
    <property type="match status" value="1"/>
</dbReference>